<evidence type="ECO:0000313" key="1">
    <source>
        <dbReference type="EMBL" id="MFC2969278.1"/>
    </source>
</evidence>
<comment type="caution">
    <text evidence="1">The sequence shown here is derived from an EMBL/GenBank/DDBJ whole genome shotgun (WGS) entry which is preliminary data.</text>
</comment>
<accession>A0ABV7AIP9</accession>
<dbReference type="RefSeq" id="WP_377834071.1">
    <property type="nucleotide sequence ID" value="NZ_JBHRSK010000011.1"/>
</dbReference>
<dbReference type="Gene3D" id="3.30.56.110">
    <property type="entry name" value="Protein of unknown function DUF2237"/>
    <property type="match status" value="1"/>
</dbReference>
<organism evidence="1 2">
    <name type="scientific">Acidimangrovimonas pyrenivorans</name>
    <dbReference type="NCBI Taxonomy" id="2030798"/>
    <lineage>
        <taxon>Bacteria</taxon>
        <taxon>Pseudomonadati</taxon>
        <taxon>Pseudomonadota</taxon>
        <taxon>Alphaproteobacteria</taxon>
        <taxon>Rhodobacterales</taxon>
        <taxon>Paracoccaceae</taxon>
        <taxon>Acidimangrovimonas</taxon>
    </lineage>
</organism>
<dbReference type="PANTHER" id="PTHR37466:SF1">
    <property type="entry name" value="SLR1628 PROTEIN"/>
    <property type="match status" value="1"/>
</dbReference>
<dbReference type="EMBL" id="JBHRSK010000011">
    <property type="protein sequence ID" value="MFC2969278.1"/>
    <property type="molecule type" value="Genomic_DNA"/>
</dbReference>
<evidence type="ECO:0000313" key="2">
    <source>
        <dbReference type="Proteomes" id="UP001595443"/>
    </source>
</evidence>
<dbReference type="Proteomes" id="UP001595443">
    <property type="component" value="Unassembled WGS sequence"/>
</dbReference>
<dbReference type="PANTHER" id="PTHR37466">
    <property type="entry name" value="SLR1628 PROTEIN"/>
    <property type="match status" value="1"/>
</dbReference>
<name>A0ABV7AIP9_9RHOB</name>
<gene>
    <name evidence="1" type="ORF">ACFOES_14325</name>
</gene>
<sequence length="123" mass="13501">MMEPSLNVLGGKLETCSTDPMTGFYRNGCCDTGKLDYGRHTVCAVMTAEFLALSKYLGNDLSTPRPEHNFAGLKPGDQWCLCAVRFLQAHEEGAAPQVNLAATHKRTLDIVPLEVLERYAVGR</sequence>
<keyword evidence="2" id="KW-1185">Reference proteome</keyword>
<dbReference type="InterPro" id="IPR018714">
    <property type="entry name" value="DUF2237"/>
</dbReference>
<protein>
    <submittedName>
        <fullName evidence="1">DUF2237 family protein</fullName>
    </submittedName>
</protein>
<dbReference type="Pfam" id="PF09996">
    <property type="entry name" value="DUF2237"/>
    <property type="match status" value="1"/>
</dbReference>
<reference evidence="2" key="1">
    <citation type="journal article" date="2019" name="Int. J. Syst. Evol. Microbiol.">
        <title>The Global Catalogue of Microorganisms (GCM) 10K type strain sequencing project: providing services to taxonomists for standard genome sequencing and annotation.</title>
        <authorList>
            <consortium name="The Broad Institute Genomics Platform"/>
            <consortium name="The Broad Institute Genome Sequencing Center for Infectious Disease"/>
            <person name="Wu L."/>
            <person name="Ma J."/>
        </authorList>
    </citation>
    <scope>NUCLEOTIDE SEQUENCE [LARGE SCALE GENOMIC DNA]</scope>
    <source>
        <strain evidence="2">KCTC 62192</strain>
    </source>
</reference>
<proteinExistence type="predicted"/>